<proteinExistence type="inferred from homology"/>
<dbReference type="EMBL" id="AGXA01000017">
    <property type="protein sequence ID" value="EKU93666.1"/>
    <property type="molecule type" value="Genomic_DNA"/>
</dbReference>
<evidence type="ECO:0000259" key="9">
    <source>
        <dbReference type="PROSITE" id="PS50928"/>
    </source>
</evidence>
<dbReference type="Proteomes" id="UP000009875">
    <property type="component" value="Unassembled WGS sequence"/>
</dbReference>
<evidence type="ECO:0000256" key="4">
    <source>
        <dbReference type="ARBA" id="ARBA00022475"/>
    </source>
</evidence>
<name>K9ECS8_9LACT</name>
<comment type="similarity">
    <text evidence="2">Belongs to the binding-protein-dependent transport system permease family. CysTW subfamily.</text>
</comment>
<protein>
    <recommendedName>
        <fullName evidence="9">ABC transmembrane type-1 domain-containing protein</fullName>
    </recommendedName>
</protein>
<evidence type="ECO:0000256" key="6">
    <source>
        <dbReference type="ARBA" id="ARBA00022989"/>
    </source>
</evidence>
<evidence type="ECO:0000256" key="3">
    <source>
        <dbReference type="ARBA" id="ARBA00022448"/>
    </source>
</evidence>
<keyword evidence="5 8" id="KW-0812">Transmembrane</keyword>
<keyword evidence="11" id="KW-1185">Reference proteome</keyword>
<dbReference type="Pfam" id="PF00528">
    <property type="entry name" value="BPD_transp_1"/>
    <property type="match status" value="1"/>
</dbReference>
<feature type="transmembrane region" description="Helical" evidence="8">
    <location>
        <begin position="74"/>
        <end position="91"/>
    </location>
</feature>
<accession>K9ECS8</accession>
<feature type="domain" description="ABC transmembrane type-1" evidence="9">
    <location>
        <begin position="28"/>
        <end position="222"/>
    </location>
</feature>
<feature type="transmembrane region" description="Helical" evidence="8">
    <location>
        <begin position="97"/>
        <end position="120"/>
    </location>
</feature>
<comment type="subcellular location">
    <subcellularLocation>
        <location evidence="1 8">Cell membrane</location>
        <topology evidence="1 8">Multi-pass membrane protein</topology>
    </subcellularLocation>
</comment>
<keyword evidence="4" id="KW-1003">Cell membrane</keyword>
<feature type="transmembrane region" description="Helical" evidence="8">
    <location>
        <begin position="32"/>
        <end position="53"/>
    </location>
</feature>
<dbReference type="GO" id="GO:0005886">
    <property type="term" value="C:plasma membrane"/>
    <property type="evidence" value="ECO:0007669"/>
    <property type="project" value="UniProtKB-SubCell"/>
</dbReference>
<comment type="caution">
    <text evidence="10">The sequence shown here is derived from an EMBL/GenBank/DDBJ whole genome shotgun (WGS) entry which is preliminary data.</text>
</comment>
<dbReference type="PROSITE" id="PS50928">
    <property type="entry name" value="ABC_TM1"/>
    <property type="match status" value="1"/>
</dbReference>
<gene>
    <name evidence="10" type="ORF">HMPREF9698_00783</name>
</gene>
<evidence type="ECO:0000256" key="7">
    <source>
        <dbReference type="ARBA" id="ARBA00023136"/>
    </source>
</evidence>
<dbReference type="InterPro" id="IPR000515">
    <property type="entry name" value="MetI-like"/>
</dbReference>
<organism evidence="10 11">
    <name type="scientific">Alloiococcus otitis ATCC 51267</name>
    <dbReference type="NCBI Taxonomy" id="883081"/>
    <lineage>
        <taxon>Bacteria</taxon>
        <taxon>Bacillati</taxon>
        <taxon>Bacillota</taxon>
        <taxon>Bacilli</taxon>
        <taxon>Lactobacillales</taxon>
        <taxon>Carnobacteriaceae</taxon>
        <taxon>Alloiococcus</taxon>
    </lineage>
</organism>
<evidence type="ECO:0000313" key="11">
    <source>
        <dbReference type="Proteomes" id="UP000009875"/>
    </source>
</evidence>
<dbReference type="PANTHER" id="PTHR30450">
    <property type="entry name" value="ABC TRANSPORTER PERMEASE"/>
    <property type="match status" value="1"/>
</dbReference>
<evidence type="ECO:0000313" key="10">
    <source>
        <dbReference type="EMBL" id="EKU93666.1"/>
    </source>
</evidence>
<dbReference type="FunFam" id="1.10.3720.10:FF:000002">
    <property type="entry name" value="D-methionine ABC transporter permease MetI"/>
    <property type="match status" value="1"/>
</dbReference>
<feature type="transmembrane region" description="Helical" evidence="8">
    <location>
        <begin position="203"/>
        <end position="226"/>
    </location>
</feature>
<dbReference type="CDD" id="cd06261">
    <property type="entry name" value="TM_PBP2"/>
    <property type="match status" value="1"/>
</dbReference>
<dbReference type="GO" id="GO:0048473">
    <property type="term" value="P:D-methionine transmembrane transport"/>
    <property type="evidence" value="ECO:0007669"/>
    <property type="project" value="TreeGrafter"/>
</dbReference>
<evidence type="ECO:0000256" key="5">
    <source>
        <dbReference type="ARBA" id="ARBA00022692"/>
    </source>
</evidence>
<dbReference type="STRING" id="883081.HMPREF9698_00783"/>
<sequence length="234" mass="25048">MTLLAISDIIEQLLPYSSEIPERFVETTIETLYMTLVTAVIAGALGIILGVTLTVTHKGNILDNRYVYKILENIINILRSIPFIIMLALIYPVTRAIVGTTIGTTAAIVPLVVATVPFYAKQVESALLEVDDGIVEAAEAMGTSPVGIIFSVYLKEGLPSLLRVSSVTIVSLIGTTTMAGAVGGGGLGDLAITRGYNRFQHDVTLVSTLIIMAFVFISQGIGNYFVNKTSHKNK</sequence>
<feature type="transmembrane region" description="Helical" evidence="8">
    <location>
        <begin position="161"/>
        <end position="183"/>
    </location>
</feature>
<dbReference type="InterPro" id="IPR035906">
    <property type="entry name" value="MetI-like_sf"/>
</dbReference>
<keyword evidence="6 8" id="KW-1133">Transmembrane helix</keyword>
<dbReference type="HOGENOM" id="CLU_077375_0_1_9"/>
<dbReference type="SUPFAM" id="SSF161098">
    <property type="entry name" value="MetI-like"/>
    <property type="match status" value="1"/>
</dbReference>
<dbReference type="PANTHER" id="PTHR30450:SF1">
    <property type="entry name" value="D-METHIONINE TRANSPORT SYSTEM PERMEASE PROTEIN METI-RELATED"/>
    <property type="match status" value="1"/>
</dbReference>
<evidence type="ECO:0000256" key="8">
    <source>
        <dbReference type="RuleBase" id="RU363032"/>
    </source>
</evidence>
<dbReference type="eggNOG" id="COG2011">
    <property type="taxonomic scope" value="Bacteria"/>
</dbReference>
<keyword evidence="3 8" id="KW-0813">Transport</keyword>
<reference evidence="10 11" key="1">
    <citation type="submission" date="2012-09" db="EMBL/GenBank/DDBJ databases">
        <title>The Genome Sequence of Alloiococcus otitis ATCC 51267.</title>
        <authorList>
            <consortium name="The Broad Institute Genome Sequencing Platform"/>
            <person name="Earl A."/>
            <person name="Ward D."/>
            <person name="Feldgarden M."/>
            <person name="Gevers D."/>
            <person name="Huys G."/>
            <person name="Walker B."/>
            <person name="Young S.K."/>
            <person name="Zeng Q."/>
            <person name="Gargeya S."/>
            <person name="Fitzgerald M."/>
            <person name="Haas B."/>
            <person name="Abouelleil A."/>
            <person name="Alvarado L."/>
            <person name="Arachchi H.M."/>
            <person name="Berlin A.M."/>
            <person name="Chapman S.B."/>
            <person name="Goldberg J."/>
            <person name="Griggs A."/>
            <person name="Gujja S."/>
            <person name="Hansen M."/>
            <person name="Howarth C."/>
            <person name="Imamovic A."/>
            <person name="Larimer J."/>
            <person name="McCowen C."/>
            <person name="Montmayeur A."/>
            <person name="Murphy C."/>
            <person name="Neiman D."/>
            <person name="Pearson M."/>
            <person name="Priest M."/>
            <person name="Roberts A."/>
            <person name="Saif S."/>
            <person name="Shea T."/>
            <person name="Sisk P."/>
            <person name="Sykes S."/>
            <person name="Wortman J."/>
            <person name="Nusbaum C."/>
            <person name="Birren B."/>
        </authorList>
    </citation>
    <scope>NUCLEOTIDE SEQUENCE [LARGE SCALE GENOMIC DNA]</scope>
    <source>
        <strain evidence="10 11">ATCC 51267</strain>
    </source>
</reference>
<evidence type="ECO:0000256" key="2">
    <source>
        <dbReference type="ARBA" id="ARBA00007069"/>
    </source>
</evidence>
<dbReference type="InterPro" id="IPR051322">
    <property type="entry name" value="AA_ABC_Transporter_Permease"/>
</dbReference>
<keyword evidence="7 8" id="KW-0472">Membrane</keyword>
<dbReference type="Gene3D" id="1.10.3720.10">
    <property type="entry name" value="MetI-like"/>
    <property type="match status" value="1"/>
</dbReference>
<dbReference type="OrthoDB" id="9793490at2"/>
<dbReference type="AlphaFoldDB" id="K9ECS8"/>
<dbReference type="PATRIC" id="fig|883081.3.peg.780"/>
<evidence type="ECO:0000256" key="1">
    <source>
        <dbReference type="ARBA" id="ARBA00004651"/>
    </source>
</evidence>